<dbReference type="NCBIfam" id="TIGR04150">
    <property type="entry name" value="pseudo_rSAM_GG"/>
    <property type="match status" value="1"/>
</dbReference>
<dbReference type="STRING" id="649760.HMPREF0971_01497"/>
<dbReference type="EMBL" id="ACUZ02000027">
    <property type="protein sequence ID" value="EFB32218.1"/>
    <property type="molecule type" value="Genomic_DNA"/>
</dbReference>
<protein>
    <recommendedName>
        <fullName evidence="3">TIGR04150 pseudo-rSAM protein</fullName>
    </recommendedName>
</protein>
<dbReference type="HOGENOM" id="CLU_674144_0_0_10"/>
<gene>
    <name evidence="1" type="ORF">HMPREF0971_01497</name>
</gene>
<organism evidence="1 2">
    <name type="scientific">Segatella oris F0302</name>
    <dbReference type="NCBI Taxonomy" id="649760"/>
    <lineage>
        <taxon>Bacteria</taxon>
        <taxon>Pseudomonadati</taxon>
        <taxon>Bacteroidota</taxon>
        <taxon>Bacteroidia</taxon>
        <taxon>Bacteroidales</taxon>
        <taxon>Prevotellaceae</taxon>
        <taxon>Segatella</taxon>
    </lineage>
</organism>
<dbReference type="Proteomes" id="UP000004079">
    <property type="component" value="Unassembled WGS sequence"/>
</dbReference>
<evidence type="ECO:0000313" key="1">
    <source>
        <dbReference type="EMBL" id="EFB32218.1"/>
    </source>
</evidence>
<dbReference type="AlphaFoldDB" id="D1QR94"/>
<evidence type="ECO:0008006" key="3">
    <source>
        <dbReference type="Google" id="ProtNLM"/>
    </source>
</evidence>
<proteinExistence type="predicted"/>
<evidence type="ECO:0000313" key="2">
    <source>
        <dbReference type="Proteomes" id="UP000004079"/>
    </source>
</evidence>
<comment type="caution">
    <text evidence="1">The sequence shown here is derived from an EMBL/GenBank/DDBJ whole genome shotgun (WGS) entry which is preliminary data.</text>
</comment>
<reference evidence="1 2" key="1">
    <citation type="submission" date="2009-11" db="EMBL/GenBank/DDBJ databases">
        <authorList>
            <person name="Weinstock G."/>
            <person name="Sodergren E."/>
            <person name="Clifton S."/>
            <person name="Fulton L."/>
            <person name="Fulton B."/>
            <person name="Courtney L."/>
            <person name="Fronick C."/>
            <person name="Harrison M."/>
            <person name="Strong C."/>
            <person name="Farmer C."/>
            <person name="Delahaunty K."/>
            <person name="Markovic C."/>
            <person name="Hall O."/>
            <person name="Minx P."/>
            <person name="Tomlinson C."/>
            <person name="Mitreva M."/>
            <person name="Nelson J."/>
            <person name="Hou S."/>
            <person name="Wollam A."/>
            <person name="Pepin K.H."/>
            <person name="Johnson M."/>
            <person name="Bhonagiri V."/>
            <person name="Nash W.E."/>
            <person name="Warren W."/>
            <person name="Chinwalla A."/>
            <person name="Mardis E.R."/>
            <person name="Wilson R.K."/>
        </authorList>
    </citation>
    <scope>NUCLEOTIDE SEQUENCE [LARGE SCALE GENOMIC DNA]</scope>
    <source>
        <strain evidence="1 2">F0302</strain>
    </source>
</reference>
<sequence length="404" mass="47133">MKYYWISIYSHVYCDVKDKLALVYNTKNGSYVFTEKAESIKLIRQLNDEASLGSVLIDEKNFMKNKCFVSQLAYYKMLEFQESNSETLKPVHIRPILNLQREVERMKDIKDANLFSEIEKYLWNLDIYIDEESVSRFIALSTCSNLHSYQEIEDNKHIELSTIKSIADQLSGMNIYHIRLIISQSTSTSFVRKILSLFEQYEGKISVVYPMSTATDLVTNNCVKRVILITFPLETSFKLENITNTDTSDKQYIFFVSNLDEVEEAQSIILSANLLNFKYHPIYNGKNKKFIVSLFAKNAQDILEERLVTMQEIFQHQKMNNNFFGKFTIMPNGDTYARVGESIIGNTRFVSLRKMIATEMEENTAWRRIRRGEPCCHCVMQYLCPSLSNYEIELHQNNICLVQN</sequence>
<accession>D1QR94</accession>
<dbReference type="RefSeq" id="WP_004372829.1">
    <property type="nucleotide sequence ID" value="NZ_GG703885.1"/>
</dbReference>
<dbReference type="InterPro" id="IPR026418">
    <property type="entry name" value="Pseudo_rSAM"/>
</dbReference>
<name>D1QR94_9BACT</name>